<dbReference type="PANTHER" id="PTHR30313">
    <property type="entry name" value="DNA PRIMASE"/>
    <property type="match status" value="1"/>
</dbReference>
<dbReference type="Gene3D" id="3.90.580.10">
    <property type="entry name" value="Zinc finger, CHC2-type domain"/>
    <property type="match status" value="1"/>
</dbReference>
<dbReference type="AlphaFoldDB" id="A0A6G9AKQ0"/>
<sequence>MYFDQATVNQLKETPITSYLHSLGIEPVRSSGQELIYCSPLTGERSPSFYVNPKKNRFNCFSSGEKGDVIRLVSLVEKIPFKPACERLCGFDAEQPPSFSFSGLSIAPTTPKTDESSAMTLLDERALFNRVLMDYVMSRGIPPTFAKRYLYEIRYLNKNRAYYAVGFKTDKDSYALRSKLFKGWLGVSAIRTIPVAGSDEIDLFEGFFDFLSYLTMNLFVRPVCTTIILNSTTNLKQALSALEGAKRINCYFDNDTAGRAAYGKLQAVGFPVKDRSSLYANHKDLNELLQQKS</sequence>
<organism evidence="5 6">
    <name type="scientific">Spirosoma aureum</name>
    <dbReference type="NCBI Taxonomy" id="2692134"/>
    <lineage>
        <taxon>Bacteria</taxon>
        <taxon>Pseudomonadati</taxon>
        <taxon>Bacteroidota</taxon>
        <taxon>Cytophagia</taxon>
        <taxon>Cytophagales</taxon>
        <taxon>Cytophagaceae</taxon>
        <taxon>Spirosoma</taxon>
    </lineage>
</organism>
<evidence type="ECO:0000313" key="5">
    <source>
        <dbReference type="EMBL" id="QIP12990.1"/>
    </source>
</evidence>
<dbReference type="InterPro" id="IPR034154">
    <property type="entry name" value="TOPRIM_DnaG/twinkle"/>
</dbReference>
<dbReference type="SMART" id="SM00400">
    <property type="entry name" value="ZnF_CHCC"/>
    <property type="match status" value="1"/>
</dbReference>
<keyword evidence="6" id="KW-1185">Reference proteome</keyword>
<evidence type="ECO:0000259" key="4">
    <source>
        <dbReference type="SMART" id="SM00400"/>
    </source>
</evidence>
<reference evidence="5 6" key="1">
    <citation type="submission" date="2020-03" db="EMBL/GenBank/DDBJ databases">
        <authorList>
            <person name="Kim M.K."/>
        </authorList>
    </citation>
    <scope>NUCLEOTIDE SEQUENCE [LARGE SCALE GENOMIC DNA]</scope>
    <source>
        <strain evidence="5 6">BT328</strain>
    </source>
</reference>
<dbReference type="GO" id="GO:0003677">
    <property type="term" value="F:DNA binding"/>
    <property type="evidence" value="ECO:0007669"/>
    <property type="project" value="InterPro"/>
</dbReference>
<dbReference type="Pfam" id="PF01807">
    <property type="entry name" value="Zn_ribbon_DnaG"/>
    <property type="match status" value="1"/>
</dbReference>
<dbReference type="SUPFAM" id="SSF57783">
    <property type="entry name" value="Zinc beta-ribbon"/>
    <property type="match status" value="1"/>
</dbReference>
<dbReference type="GO" id="GO:0003899">
    <property type="term" value="F:DNA-directed RNA polymerase activity"/>
    <property type="evidence" value="ECO:0007669"/>
    <property type="project" value="InterPro"/>
</dbReference>
<dbReference type="GO" id="GO:0008270">
    <property type="term" value="F:zinc ion binding"/>
    <property type="evidence" value="ECO:0007669"/>
    <property type="project" value="UniProtKB-KW"/>
</dbReference>
<gene>
    <name evidence="5" type="ORF">G8759_10310</name>
</gene>
<evidence type="ECO:0000256" key="2">
    <source>
        <dbReference type="ARBA" id="ARBA00022771"/>
    </source>
</evidence>
<dbReference type="InterPro" id="IPR050219">
    <property type="entry name" value="DnaG_primase"/>
</dbReference>
<keyword evidence="1" id="KW-0479">Metal-binding</keyword>
<keyword evidence="2" id="KW-0863">Zinc-finger</keyword>
<dbReference type="Pfam" id="PF13155">
    <property type="entry name" value="Toprim_2"/>
    <property type="match status" value="1"/>
</dbReference>
<dbReference type="SUPFAM" id="SSF56731">
    <property type="entry name" value="DNA primase core"/>
    <property type="match status" value="1"/>
</dbReference>
<evidence type="ECO:0000256" key="3">
    <source>
        <dbReference type="ARBA" id="ARBA00022833"/>
    </source>
</evidence>
<keyword evidence="3" id="KW-0862">Zinc</keyword>
<feature type="domain" description="Zinc finger CHC2-type" evidence="4">
    <location>
        <begin position="35"/>
        <end position="89"/>
    </location>
</feature>
<dbReference type="Gene3D" id="3.40.1360.10">
    <property type="match status" value="1"/>
</dbReference>
<proteinExistence type="predicted"/>
<dbReference type="EMBL" id="CP050063">
    <property type="protein sequence ID" value="QIP12990.1"/>
    <property type="molecule type" value="Genomic_DNA"/>
</dbReference>
<evidence type="ECO:0000256" key="1">
    <source>
        <dbReference type="ARBA" id="ARBA00022723"/>
    </source>
</evidence>
<dbReference type="InterPro" id="IPR002694">
    <property type="entry name" value="Znf_CHC2"/>
</dbReference>
<dbReference type="CDD" id="cd01029">
    <property type="entry name" value="TOPRIM_primases"/>
    <property type="match status" value="1"/>
</dbReference>
<accession>A0A6G9AKQ0</accession>
<protein>
    <recommendedName>
        <fullName evidence="4">Zinc finger CHC2-type domain-containing protein</fullName>
    </recommendedName>
</protein>
<dbReference type="Proteomes" id="UP000501802">
    <property type="component" value="Chromosome"/>
</dbReference>
<evidence type="ECO:0000313" key="6">
    <source>
        <dbReference type="Proteomes" id="UP000501802"/>
    </source>
</evidence>
<dbReference type="KEGG" id="spib:G8759_10310"/>
<dbReference type="RefSeq" id="WP_167207633.1">
    <property type="nucleotide sequence ID" value="NZ_CP050063.1"/>
</dbReference>
<dbReference type="GO" id="GO:0005737">
    <property type="term" value="C:cytoplasm"/>
    <property type="evidence" value="ECO:0007669"/>
    <property type="project" value="TreeGrafter"/>
</dbReference>
<dbReference type="InterPro" id="IPR036977">
    <property type="entry name" value="DNA_primase_Znf_CHC2"/>
</dbReference>
<name>A0A6G9AKQ0_9BACT</name>
<dbReference type="PANTHER" id="PTHR30313:SF2">
    <property type="entry name" value="DNA PRIMASE"/>
    <property type="match status" value="1"/>
</dbReference>
<dbReference type="GO" id="GO:0006269">
    <property type="term" value="P:DNA replication, synthesis of primer"/>
    <property type="evidence" value="ECO:0007669"/>
    <property type="project" value="TreeGrafter"/>
</dbReference>